<dbReference type="NCBIfam" id="TIGR02937">
    <property type="entry name" value="sigma70-ECF"/>
    <property type="match status" value="1"/>
</dbReference>
<keyword evidence="4" id="KW-0804">Transcription</keyword>
<keyword evidence="1" id="KW-0805">Transcription regulation</keyword>
<evidence type="ECO:0000256" key="2">
    <source>
        <dbReference type="ARBA" id="ARBA00023082"/>
    </source>
</evidence>
<dbReference type="InterPro" id="IPR013324">
    <property type="entry name" value="RNA_pol_sigma_r3/r4-like"/>
</dbReference>
<dbReference type="PANTHER" id="PTHR30385:SF4">
    <property type="entry name" value="RNA POLYMERASE SIGMA-E FACTOR"/>
    <property type="match status" value="1"/>
</dbReference>
<evidence type="ECO:0000256" key="3">
    <source>
        <dbReference type="ARBA" id="ARBA00023125"/>
    </source>
</evidence>
<reference evidence="7" key="1">
    <citation type="submission" date="2012-11" db="EMBL/GenBank/DDBJ databases">
        <authorList>
            <person name="Lucero-Rivera Y.E."/>
            <person name="Tovar-Ramirez D."/>
        </authorList>
    </citation>
    <scope>NUCLEOTIDE SEQUENCE [LARGE SCALE GENOMIC DNA]</scope>
    <source>
        <strain evidence="7">Araruama</strain>
    </source>
</reference>
<evidence type="ECO:0000256" key="4">
    <source>
        <dbReference type="ARBA" id="ARBA00023163"/>
    </source>
</evidence>
<dbReference type="CDD" id="cd06171">
    <property type="entry name" value="Sigma70_r4"/>
    <property type="match status" value="1"/>
</dbReference>
<proteinExistence type="predicted"/>
<dbReference type="GO" id="GO:0003677">
    <property type="term" value="F:DNA binding"/>
    <property type="evidence" value="ECO:0007669"/>
    <property type="project" value="UniProtKB-KW"/>
</dbReference>
<organism evidence="6 7">
    <name type="scientific">Candidatus Magnetoglobus multicellularis str. Araruama</name>
    <dbReference type="NCBI Taxonomy" id="890399"/>
    <lineage>
        <taxon>Bacteria</taxon>
        <taxon>Pseudomonadati</taxon>
        <taxon>Thermodesulfobacteriota</taxon>
        <taxon>Desulfobacteria</taxon>
        <taxon>Desulfobacterales</taxon>
        <taxon>Desulfobacteraceae</taxon>
        <taxon>Candidatus Magnetoglobus</taxon>
    </lineage>
</organism>
<dbReference type="Gene3D" id="1.20.140.160">
    <property type="match status" value="1"/>
</dbReference>
<dbReference type="EMBL" id="ATBP01002141">
    <property type="protein sequence ID" value="ETR66229.1"/>
    <property type="molecule type" value="Genomic_DNA"/>
</dbReference>
<sequence length="78" mass="9097">SLLDSIKDTALDSKVLDKESLSVAISQTLNRREKRIIYLRFYDNLSQSEIAELLNISQMHVSRLLNRSLEKLKKHLKK</sequence>
<comment type="caution">
    <text evidence="6">The sequence shown here is derived from an EMBL/GenBank/DDBJ whole genome shotgun (WGS) entry which is preliminary data.</text>
</comment>
<dbReference type="AlphaFoldDB" id="A0A1V1NUG3"/>
<protein>
    <recommendedName>
        <fullName evidence="5">RNA polymerase sigma-70 region 4 domain-containing protein</fullName>
    </recommendedName>
</protein>
<dbReference type="GO" id="GO:0006352">
    <property type="term" value="P:DNA-templated transcription initiation"/>
    <property type="evidence" value="ECO:0007669"/>
    <property type="project" value="InterPro"/>
</dbReference>
<keyword evidence="2" id="KW-0731">Sigma factor</keyword>
<dbReference type="GO" id="GO:0016987">
    <property type="term" value="F:sigma factor activity"/>
    <property type="evidence" value="ECO:0007669"/>
    <property type="project" value="UniProtKB-KW"/>
</dbReference>
<evidence type="ECO:0000256" key="1">
    <source>
        <dbReference type="ARBA" id="ARBA00023015"/>
    </source>
</evidence>
<evidence type="ECO:0000313" key="7">
    <source>
        <dbReference type="Proteomes" id="UP000189670"/>
    </source>
</evidence>
<feature type="non-terminal residue" evidence="6">
    <location>
        <position position="1"/>
    </location>
</feature>
<dbReference type="SUPFAM" id="SSF88659">
    <property type="entry name" value="Sigma3 and sigma4 domains of RNA polymerase sigma factors"/>
    <property type="match status" value="1"/>
</dbReference>
<dbReference type="InterPro" id="IPR007630">
    <property type="entry name" value="RNA_pol_sigma70_r4"/>
</dbReference>
<dbReference type="PANTHER" id="PTHR30385">
    <property type="entry name" value="SIGMA FACTOR F FLAGELLAR"/>
    <property type="match status" value="1"/>
</dbReference>
<dbReference type="Proteomes" id="UP000189670">
    <property type="component" value="Unassembled WGS sequence"/>
</dbReference>
<dbReference type="InterPro" id="IPR014284">
    <property type="entry name" value="RNA_pol_sigma-70_dom"/>
</dbReference>
<name>A0A1V1NUG3_9BACT</name>
<feature type="domain" description="RNA polymerase sigma-70 region 4" evidence="5">
    <location>
        <begin position="27"/>
        <end position="74"/>
    </location>
</feature>
<gene>
    <name evidence="6" type="ORF">OMM_13079</name>
</gene>
<accession>A0A1V1NUG3</accession>
<dbReference type="Pfam" id="PF04545">
    <property type="entry name" value="Sigma70_r4"/>
    <property type="match status" value="1"/>
</dbReference>
<evidence type="ECO:0000313" key="6">
    <source>
        <dbReference type="EMBL" id="ETR66229.1"/>
    </source>
</evidence>
<keyword evidence="3" id="KW-0238">DNA-binding</keyword>
<evidence type="ECO:0000259" key="5">
    <source>
        <dbReference type="Pfam" id="PF04545"/>
    </source>
</evidence>